<accession>A0A6G0ZAD0</accession>
<reference evidence="2 3" key="1">
    <citation type="submission" date="2019-08" db="EMBL/GenBank/DDBJ databases">
        <title>Whole genome of Aphis craccivora.</title>
        <authorList>
            <person name="Voronova N.V."/>
            <person name="Shulinski R.S."/>
            <person name="Bandarenka Y.V."/>
            <person name="Zhorov D.G."/>
            <person name="Warner D."/>
        </authorList>
    </citation>
    <scope>NUCLEOTIDE SEQUENCE [LARGE SCALE GENOMIC DNA]</scope>
    <source>
        <strain evidence="2">180601</strain>
        <tissue evidence="2">Whole Body</tissue>
    </source>
</reference>
<proteinExistence type="predicted"/>
<dbReference type="EMBL" id="VUJU01000927">
    <property type="protein sequence ID" value="KAF0767627.1"/>
    <property type="molecule type" value="Genomic_DNA"/>
</dbReference>
<protein>
    <submittedName>
        <fullName evidence="2">Uncharacterized protein</fullName>
    </submittedName>
</protein>
<dbReference type="AlphaFoldDB" id="A0A6G0ZAD0"/>
<evidence type="ECO:0000313" key="3">
    <source>
        <dbReference type="Proteomes" id="UP000478052"/>
    </source>
</evidence>
<gene>
    <name evidence="2" type="ORF">FWK35_00018544</name>
</gene>
<organism evidence="2 3">
    <name type="scientific">Aphis craccivora</name>
    <name type="common">Cowpea aphid</name>
    <dbReference type="NCBI Taxonomy" id="307492"/>
    <lineage>
        <taxon>Eukaryota</taxon>
        <taxon>Metazoa</taxon>
        <taxon>Ecdysozoa</taxon>
        <taxon>Arthropoda</taxon>
        <taxon>Hexapoda</taxon>
        <taxon>Insecta</taxon>
        <taxon>Pterygota</taxon>
        <taxon>Neoptera</taxon>
        <taxon>Paraneoptera</taxon>
        <taxon>Hemiptera</taxon>
        <taxon>Sternorrhyncha</taxon>
        <taxon>Aphidomorpha</taxon>
        <taxon>Aphidoidea</taxon>
        <taxon>Aphididae</taxon>
        <taxon>Aphidini</taxon>
        <taxon>Aphis</taxon>
        <taxon>Aphis</taxon>
    </lineage>
</organism>
<keyword evidence="3" id="KW-1185">Reference proteome</keyword>
<evidence type="ECO:0000313" key="2">
    <source>
        <dbReference type="EMBL" id="KAF0767627.1"/>
    </source>
</evidence>
<sequence length="191" mass="20671">MSIRVDDGVAAAGSRDPDVCGSAGSGGGRTEIMSNAGFPGLGPSVVAPLALVCLAWVFPAAPSPTRWPLKFVCIYTNASSDGRVLSAYNIWSLKSGSPVRVLQQSEVPEFRSHVAAEYTHPRRFHLRDGFAASSLSLQRATPFQRVKRGARLSDAGFEAITVRWIDVGRWVVMAPLNKRVVVRSEYKGKAR</sequence>
<dbReference type="Proteomes" id="UP000478052">
    <property type="component" value="Unassembled WGS sequence"/>
</dbReference>
<comment type="caution">
    <text evidence="2">The sequence shown here is derived from an EMBL/GenBank/DDBJ whole genome shotgun (WGS) entry which is preliminary data.</text>
</comment>
<feature type="region of interest" description="Disordered" evidence="1">
    <location>
        <begin position="1"/>
        <end position="26"/>
    </location>
</feature>
<evidence type="ECO:0000256" key="1">
    <source>
        <dbReference type="SAM" id="MobiDB-lite"/>
    </source>
</evidence>
<name>A0A6G0ZAD0_APHCR</name>